<feature type="compositionally biased region" description="Gly residues" evidence="1">
    <location>
        <begin position="1"/>
        <end position="12"/>
    </location>
</feature>
<accession>A0A1X6NUC7</accession>
<gene>
    <name evidence="2" type="ORF">BU14_0457s0017</name>
</gene>
<organism evidence="2 3">
    <name type="scientific">Porphyra umbilicalis</name>
    <name type="common">Purple laver</name>
    <name type="synonym">Red alga</name>
    <dbReference type="NCBI Taxonomy" id="2786"/>
    <lineage>
        <taxon>Eukaryota</taxon>
        <taxon>Rhodophyta</taxon>
        <taxon>Bangiophyceae</taxon>
        <taxon>Bangiales</taxon>
        <taxon>Bangiaceae</taxon>
        <taxon>Porphyra</taxon>
    </lineage>
</organism>
<reference evidence="2 3" key="1">
    <citation type="submission" date="2017-03" db="EMBL/GenBank/DDBJ databases">
        <title>WGS assembly of Porphyra umbilicalis.</title>
        <authorList>
            <person name="Brawley S.H."/>
            <person name="Blouin N.A."/>
            <person name="Ficko-Blean E."/>
            <person name="Wheeler G.L."/>
            <person name="Lohr M."/>
            <person name="Goodson H.V."/>
            <person name="Jenkins J.W."/>
            <person name="Blaby-Haas C.E."/>
            <person name="Helliwell K.E."/>
            <person name="Chan C."/>
            <person name="Marriage T."/>
            <person name="Bhattacharya D."/>
            <person name="Klein A.S."/>
            <person name="Badis Y."/>
            <person name="Brodie J."/>
            <person name="Cao Y."/>
            <person name="Collen J."/>
            <person name="Dittami S.M."/>
            <person name="Gachon C.M."/>
            <person name="Green B.R."/>
            <person name="Karpowicz S."/>
            <person name="Kim J.W."/>
            <person name="Kudahl U."/>
            <person name="Lin S."/>
            <person name="Michel G."/>
            <person name="Mittag M."/>
            <person name="Olson B.J."/>
            <person name="Pangilinan J."/>
            <person name="Peng Y."/>
            <person name="Qiu H."/>
            <person name="Shu S."/>
            <person name="Singer J.T."/>
            <person name="Smith A.G."/>
            <person name="Sprecher B.N."/>
            <person name="Wagner V."/>
            <person name="Wang W."/>
            <person name="Wang Z.-Y."/>
            <person name="Yan J."/>
            <person name="Yarish C."/>
            <person name="Zoeuner-Riek S."/>
            <person name="Zhuang Y."/>
            <person name="Zou Y."/>
            <person name="Lindquist E.A."/>
            <person name="Grimwood J."/>
            <person name="Barry K."/>
            <person name="Rokhsar D.S."/>
            <person name="Schmutz J."/>
            <person name="Stiller J.W."/>
            <person name="Grossman A.R."/>
            <person name="Prochnik S.E."/>
        </authorList>
    </citation>
    <scope>NUCLEOTIDE SEQUENCE [LARGE SCALE GENOMIC DNA]</scope>
    <source>
        <strain evidence="2">4086291</strain>
    </source>
</reference>
<keyword evidence="3" id="KW-1185">Reference proteome</keyword>
<evidence type="ECO:0000313" key="3">
    <source>
        <dbReference type="Proteomes" id="UP000218209"/>
    </source>
</evidence>
<sequence length="392" mass="40688">MVLGVPGGGGGSPPSTASAPWRGGGGGGTPRRSRSLWPPEGWGGCPAAAPASVSRRRAGAPRTRCQRLPGSGCVGGGAPAGRVPCGRSCRRPLRGGGAVRGGNAGRGVAAAARSAARRGWLSVGRADTPTAPGGCGAPARMPVGMPAAPRARRTAPAAGGPCGAVVGRRSAGGAPAAGGCRAVPLRRTRRGTRPLDVFFFSSWSPTRVDHWAPCARAPTKHHASRARARRAGSRPARGLLPPRGGYCCASGARVLLGWWWRRRRRRRRRRRHRRGRHDGVAIGRRRQGATGPHRATRDAAAAAVAPAAAPTAAVATAAAAAQWAGRGVCASALVGWRRWRLFSARWWRRGAGAPTVDAVPAGRVILRDRWVGACARARLGPSHHPLFCTMRT</sequence>
<name>A0A1X6NUC7_PORUM</name>
<dbReference type="Proteomes" id="UP000218209">
    <property type="component" value="Unassembled WGS sequence"/>
</dbReference>
<proteinExistence type="predicted"/>
<evidence type="ECO:0000256" key="1">
    <source>
        <dbReference type="SAM" id="MobiDB-lite"/>
    </source>
</evidence>
<evidence type="ECO:0000313" key="2">
    <source>
        <dbReference type="EMBL" id="OSX72224.1"/>
    </source>
</evidence>
<protein>
    <submittedName>
        <fullName evidence="2">Uncharacterized protein</fullName>
    </submittedName>
</protein>
<dbReference type="EMBL" id="KV919076">
    <property type="protein sequence ID" value="OSX72224.1"/>
    <property type="molecule type" value="Genomic_DNA"/>
</dbReference>
<dbReference type="AlphaFoldDB" id="A0A1X6NUC7"/>
<feature type="region of interest" description="Disordered" evidence="1">
    <location>
        <begin position="1"/>
        <end position="63"/>
    </location>
</feature>